<evidence type="ECO:0000256" key="6">
    <source>
        <dbReference type="RuleBase" id="RU364082"/>
    </source>
</evidence>
<dbReference type="Proteomes" id="UP001597131">
    <property type="component" value="Unassembled WGS sequence"/>
</dbReference>
<proteinExistence type="inferred from homology"/>
<dbReference type="SUPFAM" id="SSF51735">
    <property type="entry name" value="NAD(P)-binding Rossmann-fold domains"/>
    <property type="match status" value="1"/>
</dbReference>
<dbReference type="GO" id="GO:0008831">
    <property type="term" value="F:dTDP-4-dehydrorhamnose reductase activity"/>
    <property type="evidence" value="ECO:0007669"/>
    <property type="project" value="UniProtKB-EC"/>
</dbReference>
<comment type="caution">
    <text evidence="8">The sequence shown here is derived from an EMBL/GenBank/DDBJ whole genome shotgun (WGS) entry which is preliminary data.</text>
</comment>
<comment type="similarity">
    <text evidence="2 6">Belongs to the dTDP-4-dehydrorhamnose reductase family.</text>
</comment>
<dbReference type="CDD" id="cd05254">
    <property type="entry name" value="dTDP_HR_like_SDR_e"/>
    <property type="match status" value="1"/>
</dbReference>
<organism evidence="8 9">
    <name type="scientific">Salegentibacter chungangensis</name>
    <dbReference type="NCBI Taxonomy" id="1335724"/>
    <lineage>
        <taxon>Bacteria</taxon>
        <taxon>Pseudomonadati</taxon>
        <taxon>Bacteroidota</taxon>
        <taxon>Flavobacteriia</taxon>
        <taxon>Flavobacteriales</taxon>
        <taxon>Flavobacteriaceae</taxon>
        <taxon>Salegentibacter</taxon>
    </lineage>
</organism>
<protein>
    <recommendedName>
        <fullName evidence="4 6">dTDP-4-dehydrorhamnose reductase</fullName>
        <ecNumber evidence="3 6">1.1.1.133</ecNumber>
    </recommendedName>
</protein>
<dbReference type="PANTHER" id="PTHR10491:SF4">
    <property type="entry name" value="METHIONINE ADENOSYLTRANSFERASE 2 SUBUNIT BETA"/>
    <property type="match status" value="1"/>
</dbReference>
<evidence type="ECO:0000256" key="3">
    <source>
        <dbReference type="ARBA" id="ARBA00012929"/>
    </source>
</evidence>
<keyword evidence="9" id="KW-1185">Reference proteome</keyword>
<evidence type="ECO:0000256" key="5">
    <source>
        <dbReference type="ARBA" id="ARBA00048200"/>
    </source>
</evidence>
<keyword evidence="6" id="KW-0521">NADP</keyword>
<evidence type="ECO:0000313" key="8">
    <source>
        <dbReference type="EMBL" id="MFD1094499.1"/>
    </source>
</evidence>
<comment type="catalytic activity">
    <reaction evidence="5">
        <text>dTDP-beta-L-rhamnose + NADP(+) = dTDP-4-dehydro-beta-L-rhamnose + NADPH + H(+)</text>
        <dbReference type="Rhea" id="RHEA:21796"/>
        <dbReference type="ChEBI" id="CHEBI:15378"/>
        <dbReference type="ChEBI" id="CHEBI:57510"/>
        <dbReference type="ChEBI" id="CHEBI:57783"/>
        <dbReference type="ChEBI" id="CHEBI:58349"/>
        <dbReference type="ChEBI" id="CHEBI:62830"/>
        <dbReference type="EC" id="1.1.1.133"/>
    </reaction>
</comment>
<dbReference type="RefSeq" id="WP_380742387.1">
    <property type="nucleotide sequence ID" value="NZ_JBHTLI010000001.1"/>
</dbReference>
<name>A0ABW3NNP1_9FLAO</name>
<comment type="pathway">
    <text evidence="1 6">Carbohydrate biosynthesis; dTDP-L-rhamnose biosynthesis.</text>
</comment>
<dbReference type="EC" id="1.1.1.133" evidence="3 6"/>
<evidence type="ECO:0000256" key="4">
    <source>
        <dbReference type="ARBA" id="ARBA00017099"/>
    </source>
</evidence>
<evidence type="ECO:0000256" key="2">
    <source>
        <dbReference type="ARBA" id="ARBA00010944"/>
    </source>
</evidence>
<dbReference type="InterPro" id="IPR036291">
    <property type="entry name" value="NAD(P)-bd_dom_sf"/>
</dbReference>
<comment type="function">
    <text evidence="6">Catalyzes the reduction of dTDP-6-deoxy-L-lyxo-4-hexulose to yield dTDP-L-rhamnose.</text>
</comment>
<evidence type="ECO:0000256" key="1">
    <source>
        <dbReference type="ARBA" id="ARBA00004781"/>
    </source>
</evidence>
<dbReference type="Gene3D" id="3.90.25.10">
    <property type="entry name" value="UDP-galactose 4-epimerase, domain 1"/>
    <property type="match status" value="1"/>
</dbReference>
<evidence type="ECO:0000259" key="7">
    <source>
        <dbReference type="Pfam" id="PF04321"/>
    </source>
</evidence>
<dbReference type="InterPro" id="IPR005913">
    <property type="entry name" value="dTDP_dehydrorham_reduct"/>
</dbReference>
<accession>A0ABW3NNP1</accession>
<gene>
    <name evidence="8" type="primary">rfbD</name>
    <name evidence="8" type="ORF">ACFQ3Q_01945</name>
</gene>
<reference evidence="9" key="1">
    <citation type="journal article" date="2019" name="Int. J. Syst. Evol. Microbiol.">
        <title>The Global Catalogue of Microorganisms (GCM) 10K type strain sequencing project: providing services to taxonomists for standard genome sequencing and annotation.</title>
        <authorList>
            <consortium name="The Broad Institute Genomics Platform"/>
            <consortium name="The Broad Institute Genome Sequencing Center for Infectious Disease"/>
            <person name="Wu L."/>
            <person name="Ma J."/>
        </authorList>
    </citation>
    <scope>NUCLEOTIDE SEQUENCE [LARGE SCALE GENOMIC DNA]</scope>
    <source>
        <strain evidence="9">CCUG 64793</strain>
    </source>
</reference>
<feature type="domain" description="RmlD-like substrate binding" evidence="7">
    <location>
        <begin position="3"/>
        <end position="283"/>
    </location>
</feature>
<dbReference type="NCBIfam" id="TIGR01214">
    <property type="entry name" value="rmlD"/>
    <property type="match status" value="1"/>
</dbReference>
<sequence>MKTVLVTGGKGQLAQCFEKLSKHYPDLDLLIMSSEEVDITNKSALRQLFEAKKIDFCINCAAYTNVEKAEEEKEKAFLVNAKAARNLAALCKVNDIVLIHFSTDYVFDGNSNTPYSEEDQTNPINIYGSSKLKGEEYIKQECNNYFIFRTSWLYSEFGHNFFNTILRKAEERTDLKITTSQTGTPTNANDLAEMVLDIIDEDDTDFGLYHYSNEGEATWYDFALAILELSGKRDQVSLTKSNAYKTVAERPVYSVLNKKKFKNTFQLEVPHWKDSLKELIDSLDS</sequence>
<keyword evidence="6 8" id="KW-0560">Oxidoreductase</keyword>
<dbReference type="InterPro" id="IPR029903">
    <property type="entry name" value="RmlD-like-bd"/>
</dbReference>
<dbReference type="Gene3D" id="3.40.50.720">
    <property type="entry name" value="NAD(P)-binding Rossmann-like Domain"/>
    <property type="match status" value="1"/>
</dbReference>
<dbReference type="EMBL" id="JBHTLI010000001">
    <property type="protein sequence ID" value="MFD1094499.1"/>
    <property type="molecule type" value="Genomic_DNA"/>
</dbReference>
<evidence type="ECO:0000313" key="9">
    <source>
        <dbReference type="Proteomes" id="UP001597131"/>
    </source>
</evidence>
<dbReference type="Pfam" id="PF04321">
    <property type="entry name" value="RmlD_sub_bind"/>
    <property type="match status" value="1"/>
</dbReference>
<dbReference type="PANTHER" id="PTHR10491">
    <property type="entry name" value="DTDP-4-DEHYDRORHAMNOSE REDUCTASE"/>
    <property type="match status" value="1"/>
</dbReference>